<evidence type="ECO:0000313" key="2">
    <source>
        <dbReference type="CGD" id="CAL0000159133"/>
    </source>
</evidence>
<dbReference type="eggNOG" id="KOG1269">
    <property type="taxonomic scope" value="Eukaryota"/>
</dbReference>
<dbReference type="AlphaFoldDB" id="B9WLU0"/>
<dbReference type="PANTHER" id="PTHR43591">
    <property type="entry name" value="METHYLTRANSFERASE"/>
    <property type="match status" value="1"/>
</dbReference>
<accession>B9WLU0</accession>
<dbReference type="CGD" id="CAL0000159133">
    <property type="gene designation" value="Cd36_30360"/>
</dbReference>
<reference evidence="3 4" key="1">
    <citation type="journal article" date="2009" name="Genome Res.">
        <title>Comparative genomics of the fungal pathogens Candida dubliniensis and Candida albicans.</title>
        <authorList>
            <person name="Jackson A.P."/>
            <person name="Gamble J.A."/>
            <person name="Yeomans T."/>
            <person name="Moran G.P."/>
            <person name="Saunders D."/>
            <person name="Harris D."/>
            <person name="Aslett M."/>
            <person name="Barrell J.F."/>
            <person name="Butler G."/>
            <person name="Citiulo F."/>
            <person name="Coleman D.C."/>
            <person name="de Groot P.W.J."/>
            <person name="Goodwin T.J."/>
            <person name="Quail M.A."/>
            <person name="McQuillan J."/>
            <person name="Munro C.A."/>
            <person name="Pain A."/>
            <person name="Poulter R.T."/>
            <person name="Rajandream M.A."/>
            <person name="Renauld H."/>
            <person name="Spiering M.J."/>
            <person name="Tivey A."/>
            <person name="Gow N.A.R."/>
            <person name="Barrell B."/>
            <person name="Sullivan D.J."/>
            <person name="Berriman M."/>
        </authorList>
    </citation>
    <scope>NUCLEOTIDE SEQUENCE [LARGE SCALE GENOMIC DNA]</scope>
    <source>
        <strain evidence="4">CD36 / ATCC MYA-646 / CBS 7987 / NCPF 3949 / NRRL Y-17841</strain>
    </source>
</reference>
<dbReference type="CDD" id="cd02440">
    <property type="entry name" value="AdoMet_MTases"/>
    <property type="match status" value="1"/>
</dbReference>
<keyword evidence="4" id="KW-1185">Reference proteome</keyword>
<sequence length="289" mass="32944">MTSITNNNNQHQVYYNKGFEKSISDTHSWRTVKNSANYVIPLIKPNFKILDVGCGPGSITIDFAQNYLSNGNNGGEGGSIIGIEPTQELIDIANENKLKLVPNLTNISFQIGSIYELPFDDNTFDLVHAHQVIIHLQDPIKALKELKRVTKPEGFVCIRDADLESSIVYPNKFSLLNDFYVIKAKNAISTDTQAGRKLRIKALQAGYESKNLKTSFSSWLLTDDLNLKQSWVNSTINRIKSDVEKLDPNDIEKNKQLNEKFIKLWQDWLKDETSMFNMNHFEIIYQKPT</sequence>
<dbReference type="VEuPathDB" id="FungiDB:CD36_30360"/>
<dbReference type="HOGENOM" id="CLU_057148_2_0_1"/>
<dbReference type="KEGG" id="cdu:CD36_30360"/>
<dbReference type="SUPFAM" id="SSF53335">
    <property type="entry name" value="S-adenosyl-L-methionine-dependent methyltransferases"/>
    <property type="match status" value="1"/>
</dbReference>
<organism evidence="3 4">
    <name type="scientific">Candida dubliniensis (strain CD36 / ATCC MYA-646 / CBS 7987 / NCPF 3949 / NRRL Y-17841)</name>
    <name type="common">Yeast</name>
    <dbReference type="NCBI Taxonomy" id="573826"/>
    <lineage>
        <taxon>Eukaryota</taxon>
        <taxon>Fungi</taxon>
        <taxon>Dikarya</taxon>
        <taxon>Ascomycota</taxon>
        <taxon>Saccharomycotina</taxon>
        <taxon>Pichiomycetes</taxon>
        <taxon>Debaryomycetaceae</taxon>
        <taxon>Candida/Lodderomyces clade</taxon>
        <taxon>Candida</taxon>
    </lineage>
</organism>
<protein>
    <submittedName>
        <fullName evidence="3">Methyltransferase, putative</fullName>
    </submittedName>
</protein>
<dbReference type="Gene3D" id="3.40.50.150">
    <property type="entry name" value="Vaccinia Virus protein VP39"/>
    <property type="match status" value="1"/>
</dbReference>
<dbReference type="GeneID" id="8050164"/>
<dbReference type="FunFam" id="3.40.50.150:FF:000956">
    <property type="entry name" value="Crg1p"/>
    <property type="match status" value="1"/>
</dbReference>
<dbReference type="Proteomes" id="UP000002605">
    <property type="component" value="Chromosome R"/>
</dbReference>
<dbReference type="PANTHER" id="PTHR43591:SF24">
    <property type="entry name" value="2-METHOXY-6-POLYPRENYL-1,4-BENZOQUINOL METHYLASE, MITOCHONDRIAL"/>
    <property type="match status" value="1"/>
</dbReference>
<dbReference type="EMBL" id="FM992695">
    <property type="protein sequence ID" value="CAX40052.1"/>
    <property type="molecule type" value="Genomic_DNA"/>
</dbReference>
<gene>
    <name evidence="2" type="ordered locus">Cd36_30360</name>
    <name evidence="3" type="ORF">CD36_30360</name>
</gene>
<evidence type="ECO:0000259" key="1">
    <source>
        <dbReference type="Pfam" id="PF13847"/>
    </source>
</evidence>
<dbReference type="OrthoDB" id="10017101at2759"/>
<dbReference type="InterPro" id="IPR029063">
    <property type="entry name" value="SAM-dependent_MTases_sf"/>
</dbReference>
<evidence type="ECO:0000313" key="4">
    <source>
        <dbReference type="Proteomes" id="UP000002605"/>
    </source>
</evidence>
<proteinExistence type="predicted"/>
<dbReference type="GO" id="GO:0008168">
    <property type="term" value="F:methyltransferase activity"/>
    <property type="evidence" value="ECO:0007669"/>
    <property type="project" value="UniProtKB-KW"/>
</dbReference>
<dbReference type="RefSeq" id="XP_002422051.1">
    <property type="nucleotide sequence ID" value="XM_002422006.1"/>
</dbReference>
<evidence type="ECO:0000313" key="3">
    <source>
        <dbReference type="EMBL" id="CAX40052.1"/>
    </source>
</evidence>
<dbReference type="GO" id="GO:0032259">
    <property type="term" value="P:methylation"/>
    <property type="evidence" value="ECO:0007669"/>
    <property type="project" value="UniProtKB-KW"/>
</dbReference>
<name>B9WLU0_CANDC</name>
<dbReference type="InterPro" id="IPR025714">
    <property type="entry name" value="Methyltranfer_dom"/>
</dbReference>
<dbReference type="Pfam" id="PF13847">
    <property type="entry name" value="Methyltransf_31"/>
    <property type="match status" value="1"/>
</dbReference>
<keyword evidence="3" id="KW-0808">Transferase</keyword>
<keyword evidence="3" id="KW-0489">Methyltransferase</keyword>
<feature type="domain" description="Methyltransferase" evidence="1">
    <location>
        <begin position="44"/>
        <end position="167"/>
    </location>
</feature>